<evidence type="ECO:0000259" key="9">
    <source>
        <dbReference type="PROSITE" id="PS50011"/>
    </source>
</evidence>
<dbReference type="GO" id="GO:0046872">
    <property type="term" value="F:metal ion binding"/>
    <property type="evidence" value="ECO:0007669"/>
    <property type="project" value="UniProtKB-KW"/>
</dbReference>
<dbReference type="OrthoDB" id="8693905at2759"/>
<feature type="compositionally biased region" description="Pro residues" evidence="8">
    <location>
        <begin position="365"/>
        <end position="374"/>
    </location>
</feature>
<dbReference type="PROSITE" id="PS50011">
    <property type="entry name" value="PROTEIN_KINASE_DOM"/>
    <property type="match status" value="1"/>
</dbReference>
<dbReference type="PANTHER" id="PTHR48012:SF26">
    <property type="entry name" value="SERINE_THREONINE-PROTEIN KINASE DDB_G0283821-RELATED"/>
    <property type="match status" value="1"/>
</dbReference>
<gene>
    <name evidence="10" type="ORF">SmJEL517_g00405</name>
</gene>
<dbReference type="FunFam" id="1.10.510.10:FF:000946">
    <property type="entry name" value="Probable serine/threonine-protein kinase DDB_G0284251"/>
    <property type="match status" value="1"/>
</dbReference>
<reference evidence="10 11" key="1">
    <citation type="journal article" date="2019" name="Sci. Rep.">
        <title>Comparative genomics of chytrid fungi reveal insights into the obligate biotrophic and pathogenic lifestyle of Synchytrium endobioticum.</title>
        <authorList>
            <person name="van de Vossenberg B.T.L.H."/>
            <person name="Warris S."/>
            <person name="Nguyen H.D.T."/>
            <person name="van Gent-Pelzer M.P.E."/>
            <person name="Joly D.L."/>
            <person name="van de Geest H.C."/>
            <person name="Bonants P.J.M."/>
            <person name="Smith D.S."/>
            <person name="Levesque C.A."/>
            <person name="van der Lee T.A.J."/>
        </authorList>
    </citation>
    <scope>NUCLEOTIDE SEQUENCE [LARGE SCALE GENOMIC DNA]</scope>
    <source>
        <strain evidence="10 11">JEL517</strain>
    </source>
</reference>
<dbReference type="Pfam" id="PF00069">
    <property type="entry name" value="Pkinase"/>
    <property type="match status" value="1"/>
</dbReference>
<evidence type="ECO:0000256" key="8">
    <source>
        <dbReference type="SAM" id="MobiDB-lite"/>
    </source>
</evidence>
<feature type="domain" description="Protein kinase" evidence="9">
    <location>
        <begin position="18"/>
        <end position="268"/>
    </location>
</feature>
<feature type="region of interest" description="Disordered" evidence="8">
    <location>
        <begin position="445"/>
        <end position="473"/>
    </location>
</feature>
<feature type="compositionally biased region" description="Pro residues" evidence="8">
    <location>
        <begin position="300"/>
        <end position="310"/>
    </location>
</feature>
<dbReference type="Proteomes" id="UP000319731">
    <property type="component" value="Unassembled WGS sequence"/>
</dbReference>
<dbReference type="InterPro" id="IPR050629">
    <property type="entry name" value="STE20/SPS1-PAK"/>
</dbReference>
<comment type="caution">
    <text evidence="10">The sequence shown here is derived from an EMBL/GenBank/DDBJ whole genome shotgun (WGS) entry which is preliminary data.</text>
</comment>
<dbReference type="STRING" id="1806994.A0A507CIL4"/>
<dbReference type="InterPro" id="IPR000225">
    <property type="entry name" value="Armadillo"/>
</dbReference>
<dbReference type="Gene3D" id="1.10.510.10">
    <property type="entry name" value="Transferase(Phosphotransferase) domain 1"/>
    <property type="match status" value="1"/>
</dbReference>
<evidence type="ECO:0000256" key="2">
    <source>
        <dbReference type="ARBA" id="ARBA00022679"/>
    </source>
</evidence>
<keyword evidence="3" id="KW-0479">Metal-binding</keyword>
<dbReference type="RefSeq" id="XP_031027699.1">
    <property type="nucleotide sequence ID" value="XM_031166334.1"/>
</dbReference>
<dbReference type="PROSITE" id="PS00108">
    <property type="entry name" value="PROTEIN_KINASE_ST"/>
    <property type="match status" value="1"/>
</dbReference>
<evidence type="ECO:0000256" key="1">
    <source>
        <dbReference type="ARBA" id="ARBA00012513"/>
    </source>
</evidence>
<keyword evidence="5 7" id="KW-0067">ATP-binding</keyword>
<evidence type="ECO:0000256" key="3">
    <source>
        <dbReference type="ARBA" id="ARBA00022723"/>
    </source>
</evidence>
<dbReference type="SUPFAM" id="SSF56112">
    <property type="entry name" value="Protein kinase-like (PK-like)"/>
    <property type="match status" value="1"/>
</dbReference>
<comment type="similarity">
    <text evidence="6">Belongs to the protein kinase superfamily. STE Ser/Thr protein kinase family.</text>
</comment>
<dbReference type="GO" id="GO:0004674">
    <property type="term" value="F:protein serine/threonine kinase activity"/>
    <property type="evidence" value="ECO:0007669"/>
    <property type="project" value="UniProtKB-EC"/>
</dbReference>
<name>A0A507CIL4_9FUNG</name>
<sequence>MAAAMAMFTQRESIVDDYALGDCIGKGAFGSVYKCLNRRTGETVAIKQVKLANIPKSELGMIMMEIDLLKELKHSNIVKYKGFVKTKDYLNIVMELCENGSLQSISKKFGKFPEHLVAVYLAQVLDGLLYLHDQGVIHRDIKGANILTTKDGLVKLADFGVATKLADMADRAVVGSPYWMAPEVIELLGATTASDIWSVGCTAIELIQGQPPHHNLAPMSALFRIVQDEHPPLPEGISGSLRDFLLQCFQKDCNLRVSAKKLLRHPWILHARKKISASPHQYSEAVNTVRQWNEILQAPPTAPVSLPPPRTSKFSSMSRKSSAEESKQLLLAVPEQDEIRWDDDFVENIPDVMPQPKTRHQGSLPPLPPLPRPPSFVVKDTTPLVITSMEQESDVWDEDFAAFDANISAKLASDSWTNPSATAKQSKQGIASKPLFPVKAISDTQKTLPRMPPPMTRVGSSSSTSSRPPTPADAILNKYTEEISDDYSDVLKTETDATVDDSKIKVSVLEDDWLDGGGSDSEDEDPFLTLVEDMDDAENIGKDAYTRASKTVMELIAQLRPSESEEVLIMTCDQLVSIFKSNPEMRKNLITHHAVMPIVEMLEGCDKNVVLLRILGVINQSIENNTELQENLCLLGALPVIMSFTSPVHDSDIRLEAAQFVQQMCRTSTLTLQMFISCRGLPVLVNFLDEDYSKHKDLVWMTIDGIWSVFELQGPTPKNDFCQLFAKHGLLVRLAKTLKDLNTDKDSLAAEYTSRVIQIFLIFSQADPVIKEIMAERGTMRVLVQQLRLLSPMLVVSLLKIIKNISMHAPTLEMLQKAHLIEELCQILERKDGPCSTEICNQVLNTLFNLCRINKARQEAAAVAGVVPHLQHFIRTNSPLKQFALPVLCEMAHASAACRKILWKYDVMQTYLNLLRDAYWQVNALDAILAWLSEETSEVEPILIKPMNVDAMVGAFCLAKTNAFENILVPLQKLLVLSKPLAKAMTIPSFINRLVDKLQTPKALVRINLLKILTSLCDADTSSAKTVIDRFSIRPVIEKLGKDDPAVLVLEMARKLVS</sequence>
<dbReference type="AlphaFoldDB" id="A0A507CIL4"/>
<dbReference type="SUPFAM" id="SSF48371">
    <property type="entry name" value="ARM repeat"/>
    <property type="match status" value="2"/>
</dbReference>
<dbReference type="InterPro" id="IPR000719">
    <property type="entry name" value="Prot_kinase_dom"/>
</dbReference>
<dbReference type="InterPro" id="IPR016024">
    <property type="entry name" value="ARM-type_fold"/>
</dbReference>
<evidence type="ECO:0000256" key="6">
    <source>
        <dbReference type="ARBA" id="ARBA00025754"/>
    </source>
</evidence>
<feature type="region of interest" description="Disordered" evidence="8">
    <location>
        <begin position="355"/>
        <end position="375"/>
    </location>
</feature>
<keyword evidence="11" id="KW-1185">Reference proteome</keyword>
<dbReference type="EC" id="2.7.11.1" evidence="1"/>
<dbReference type="SMART" id="SM00220">
    <property type="entry name" value="S_TKc"/>
    <property type="match status" value="1"/>
</dbReference>
<dbReference type="GO" id="GO:0005737">
    <property type="term" value="C:cytoplasm"/>
    <property type="evidence" value="ECO:0007669"/>
    <property type="project" value="TreeGrafter"/>
</dbReference>
<feature type="region of interest" description="Disordered" evidence="8">
    <location>
        <begin position="299"/>
        <end position="321"/>
    </location>
</feature>
<evidence type="ECO:0000256" key="5">
    <source>
        <dbReference type="ARBA" id="ARBA00022840"/>
    </source>
</evidence>
<evidence type="ECO:0000313" key="11">
    <source>
        <dbReference type="Proteomes" id="UP000319731"/>
    </source>
</evidence>
<evidence type="ECO:0000256" key="4">
    <source>
        <dbReference type="ARBA" id="ARBA00022741"/>
    </source>
</evidence>
<organism evidence="10 11">
    <name type="scientific">Synchytrium microbalum</name>
    <dbReference type="NCBI Taxonomy" id="1806994"/>
    <lineage>
        <taxon>Eukaryota</taxon>
        <taxon>Fungi</taxon>
        <taxon>Fungi incertae sedis</taxon>
        <taxon>Chytridiomycota</taxon>
        <taxon>Chytridiomycota incertae sedis</taxon>
        <taxon>Chytridiomycetes</taxon>
        <taxon>Synchytriales</taxon>
        <taxon>Synchytriaceae</taxon>
        <taxon>Synchytrium</taxon>
    </lineage>
</organism>
<keyword evidence="4 7" id="KW-0547">Nucleotide-binding</keyword>
<dbReference type="PANTHER" id="PTHR48012">
    <property type="entry name" value="STERILE20-LIKE KINASE, ISOFORM B-RELATED"/>
    <property type="match status" value="1"/>
</dbReference>
<dbReference type="PROSITE" id="PS00107">
    <property type="entry name" value="PROTEIN_KINASE_ATP"/>
    <property type="match status" value="1"/>
</dbReference>
<evidence type="ECO:0000256" key="7">
    <source>
        <dbReference type="PROSITE-ProRule" id="PRU10141"/>
    </source>
</evidence>
<dbReference type="Gene3D" id="1.25.10.10">
    <property type="entry name" value="Leucine-rich Repeat Variant"/>
    <property type="match status" value="3"/>
</dbReference>
<dbReference type="CDD" id="cd06627">
    <property type="entry name" value="STKc_Cdc7_like"/>
    <property type="match status" value="1"/>
</dbReference>
<dbReference type="GO" id="GO:0005524">
    <property type="term" value="F:ATP binding"/>
    <property type="evidence" value="ECO:0007669"/>
    <property type="project" value="UniProtKB-UniRule"/>
</dbReference>
<dbReference type="InterPro" id="IPR017441">
    <property type="entry name" value="Protein_kinase_ATP_BS"/>
</dbReference>
<dbReference type="InterPro" id="IPR008271">
    <property type="entry name" value="Ser/Thr_kinase_AS"/>
</dbReference>
<dbReference type="InterPro" id="IPR011989">
    <property type="entry name" value="ARM-like"/>
</dbReference>
<dbReference type="GeneID" id="42001631"/>
<dbReference type="InterPro" id="IPR011009">
    <property type="entry name" value="Kinase-like_dom_sf"/>
</dbReference>
<dbReference type="EMBL" id="QEAO01000001">
    <property type="protein sequence ID" value="TPX37984.1"/>
    <property type="molecule type" value="Genomic_DNA"/>
</dbReference>
<proteinExistence type="inferred from homology"/>
<evidence type="ECO:0000313" key="10">
    <source>
        <dbReference type="EMBL" id="TPX37984.1"/>
    </source>
</evidence>
<keyword evidence="2" id="KW-0808">Transferase</keyword>
<accession>A0A507CIL4</accession>
<dbReference type="FunFam" id="3.30.200.20:FF:000042">
    <property type="entry name" value="Aurora kinase A"/>
    <property type="match status" value="1"/>
</dbReference>
<dbReference type="SMART" id="SM00185">
    <property type="entry name" value="ARM"/>
    <property type="match status" value="5"/>
</dbReference>
<protein>
    <recommendedName>
        <fullName evidence="1">non-specific serine/threonine protein kinase</fullName>
        <ecNumber evidence="1">2.7.11.1</ecNumber>
    </recommendedName>
</protein>
<feature type="binding site" evidence="7">
    <location>
        <position position="47"/>
    </location>
    <ligand>
        <name>ATP</name>
        <dbReference type="ChEBI" id="CHEBI:30616"/>
    </ligand>
</feature>